<evidence type="ECO:0000313" key="2">
    <source>
        <dbReference type="Proteomes" id="UP000784128"/>
    </source>
</evidence>
<evidence type="ECO:0008006" key="3">
    <source>
        <dbReference type="Google" id="ProtNLM"/>
    </source>
</evidence>
<dbReference type="Proteomes" id="UP000784128">
    <property type="component" value="Unassembled WGS sequence"/>
</dbReference>
<organism evidence="1 2">
    <name type="scientific">Pelotalea chapellei</name>
    <dbReference type="NCBI Taxonomy" id="44671"/>
    <lineage>
        <taxon>Bacteria</taxon>
        <taxon>Pseudomonadati</taxon>
        <taxon>Thermodesulfobacteriota</taxon>
        <taxon>Desulfuromonadia</taxon>
        <taxon>Geobacterales</taxon>
        <taxon>Geobacteraceae</taxon>
        <taxon>Pelotalea</taxon>
    </lineage>
</organism>
<evidence type="ECO:0000313" key="1">
    <source>
        <dbReference type="EMBL" id="MBT1072763.1"/>
    </source>
</evidence>
<accession>A0ABS5UAS9</accession>
<dbReference type="EMBL" id="JAHDYS010000013">
    <property type="protein sequence ID" value="MBT1072763.1"/>
    <property type="molecule type" value="Genomic_DNA"/>
</dbReference>
<sequence>MVFSGIAHGGNKMDPEYLYERKNYQTKVIALPPQTFKIGGLFGGHNHISIFPVPQDNAVGSNDMGNAITIISFPKGKISYDKYFRSADDIMGGGKYLQPISQDLIGFGQVRVFHLFDFKKKLHREYPIVIPVSQYIEKIAIADTRQRHFIFEIESQKENPKNSFDVDKSLQLVDLSSDNTKLIKEIPKVRGTTWSTTKDRVFQYHPKTKQLTVLDMNLEPSHHPLESAVKQYKDQLEFSFLNIHPNLPFAILSGGKIGSTFISWTNDRTNNPHLLIADAIDFTISPDGKWVVFKHYFNSNTNQTYIMPVSEKYPHFLGTPILLSNYSFEVGRGAWTTNPTAFVGTSLDKIYRWDLENQDFPAKGKMSFHDYIVQEDLKKLTKEKKQGLGK</sequence>
<dbReference type="SUPFAM" id="SSF82171">
    <property type="entry name" value="DPP6 N-terminal domain-like"/>
    <property type="match status" value="1"/>
</dbReference>
<keyword evidence="2" id="KW-1185">Reference proteome</keyword>
<protein>
    <recommendedName>
        <fullName evidence="3">WD40 repeat protein</fullName>
    </recommendedName>
</protein>
<gene>
    <name evidence="1" type="ORF">KJB30_13285</name>
</gene>
<comment type="caution">
    <text evidence="1">The sequence shown here is derived from an EMBL/GenBank/DDBJ whole genome shotgun (WGS) entry which is preliminary data.</text>
</comment>
<name>A0ABS5UAS9_9BACT</name>
<proteinExistence type="predicted"/>
<reference evidence="1 2" key="1">
    <citation type="submission" date="2021-05" db="EMBL/GenBank/DDBJ databases">
        <title>The draft genome of Geobacter chapellei DSM 13688.</title>
        <authorList>
            <person name="Xu Z."/>
            <person name="Masuda Y."/>
            <person name="Itoh H."/>
            <person name="Senoo K."/>
        </authorList>
    </citation>
    <scope>NUCLEOTIDE SEQUENCE [LARGE SCALE GENOMIC DNA]</scope>
    <source>
        <strain evidence="1 2">DSM 13688</strain>
    </source>
</reference>